<evidence type="ECO:0000313" key="5">
    <source>
        <dbReference type="Proteomes" id="UP001284771"/>
    </source>
</evidence>
<gene>
    <name evidence="2" type="ORF">JF537_05935</name>
    <name evidence="3" type="ORF">RIB56_14435</name>
</gene>
<feature type="region of interest" description="Disordered" evidence="1">
    <location>
        <begin position="31"/>
        <end position="52"/>
    </location>
</feature>
<evidence type="ECO:0000313" key="2">
    <source>
        <dbReference type="EMBL" id="MBN8251121.1"/>
    </source>
</evidence>
<dbReference type="Proteomes" id="UP001284771">
    <property type="component" value="Unassembled WGS sequence"/>
</dbReference>
<evidence type="ECO:0000313" key="3">
    <source>
        <dbReference type="EMBL" id="MDW8517322.1"/>
    </source>
</evidence>
<proteinExistence type="predicted"/>
<keyword evidence="5" id="KW-1185">Reference proteome</keyword>
<name>A0A1N6RXD1_9BACI</name>
<dbReference type="AlphaFoldDB" id="A0A1N6RXD1"/>
<dbReference type="GeneID" id="93681186"/>
<evidence type="ECO:0000313" key="4">
    <source>
        <dbReference type="Proteomes" id="UP000664578"/>
    </source>
</evidence>
<dbReference type="RefSeq" id="WP_167556173.1">
    <property type="nucleotide sequence ID" value="NZ_CANLXW010000019.1"/>
</dbReference>
<reference evidence="5" key="2">
    <citation type="submission" date="2023-07" db="EMBL/GenBank/DDBJ databases">
        <title>Draft genomic sequences of Priestia flexa CCM isolated from the soil of an abandoned mine contaminated by free cyanide in the high Andean zone of Tacna, Peru.</title>
        <authorList>
            <person name="Caceda Quiroz C.J."/>
            <person name="Maraza Chooque G.J."/>
            <person name="Fora Quispe G.L."/>
            <person name="Carpio Mamani M."/>
        </authorList>
    </citation>
    <scope>NUCLEOTIDE SEQUENCE [LARGE SCALE GENOMIC DNA]</scope>
    <source>
        <strain evidence="5">CCM</strain>
    </source>
</reference>
<reference evidence="2" key="1">
    <citation type="submission" date="2020-12" db="EMBL/GenBank/DDBJ databases">
        <title>PHA producing bacteria isolated from mangrove.</title>
        <authorList>
            <person name="Zheng W."/>
            <person name="Yu S."/>
            <person name="Huang Y."/>
        </authorList>
    </citation>
    <scope>NUCLEOTIDE SEQUENCE</scope>
    <source>
        <strain evidence="2">GN22-4</strain>
    </source>
</reference>
<evidence type="ECO:0000256" key="1">
    <source>
        <dbReference type="SAM" id="MobiDB-lite"/>
    </source>
</evidence>
<dbReference type="EMBL" id="JAEMWV010000002">
    <property type="protein sequence ID" value="MBN8251121.1"/>
    <property type="molecule type" value="Genomic_DNA"/>
</dbReference>
<sequence>MYYNQNQAYPHLHPHYYQQPVMKKAVKYPSKPVQKPMPKQGGCGCGAKLPKR</sequence>
<protein>
    <submittedName>
        <fullName evidence="2">Uncharacterized protein</fullName>
    </submittedName>
</protein>
<organism evidence="2 4">
    <name type="scientific">Priestia flexa</name>
    <dbReference type="NCBI Taxonomy" id="86664"/>
    <lineage>
        <taxon>Bacteria</taxon>
        <taxon>Bacillati</taxon>
        <taxon>Bacillota</taxon>
        <taxon>Bacilli</taxon>
        <taxon>Bacillales</taxon>
        <taxon>Bacillaceae</taxon>
        <taxon>Priestia</taxon>
    </lineage>
</organism>
<accession>A0A1N6RXD1</accession>
<dbReference type="Proteomes" id="UP000664578">
    <property type="component" value="Unassembled WGS sequence"/>
</dbReference>
<comment type="caution">
    <text evidence="2">The sequence shown here is derived from an EMBL/GenBank/DDBJ whole genome shotgun (WGS) entry which is preliminary data.</text>
</comment>
<dbReference type="EMBL" id="JAWUZT010000044">
    <property type="protein sequence ID" value="MDW8517322.1"/>
    <property type="molecule type" value="Genomic_DNA"/>
</dbReference>
<reference evidence="3" key="3">
    <citation type="submission" date="2024-05" db="EMBL/GenBank/DDBJ databases">
        <title>Draft genomic sequences of Priestia flexa CCM isolated from the soil of an abandoned mine contaminated by free cyanide in the high Andean zone of Tacna, Peru.</title>
        <authorList>
            <person name="Caceda Quiroz C.J."/>
            <person name="Maraza Chooque G.J."/>
            <person name="Fora Quispe G.L."/>
            <person name="Carpio Mamani M."/>
        </authorList>
    </citation>
    <scope>NUCLEOTIDE SEQUENCE</scope>
    <source>
        <strain evidence="3">CCM</strain>
    </source>
</reference>